<proteinExistence type="predicted"/>
<protein>
    <submittedName>
        <fullName evidence="1">Uncharacterized protein</fullName>
    </submittedName>
</protein>
<organism evidence="1">
    <name type="scientific">Arundo donax</name>
    <name type="common">Giant reed</name>
    <name type="synonym">Donax arundinaceus</name>
    <dbReference type="NCBI Taxonomy" id="35708"/>
    <lineage>
        <taxon>Eukaryota</taxon>
        <taxon>Viridiplantae</taxon>
        <taxon>Streptophyta</taxon>
        <taxon>Embryophyta</taxon>
        <taxon>Tracheophyta</taxon>
        <taxon>Spermatophyta</taxon>
        <taxon>Magnoliopsida</taxon>
        <taxon>Liliopsida</taxon>
        <taxon>Poales</taxon>
        <taxon>Poaceae</taxon>
        <taxon>PACMAD clade</taxon>
        <taxon>Arundinoideae</taxon>
        <taxon>Arundineae</taxon>
        <taxon>Arundo</taxon>
    </lineage>
</organism>
<dbReference type="EMBL" id="GBRH01171026">
    <property type="protein sequence ID" value="JAE26870.1"/>
    <property type="molecule type" value="Transcribed_RNA"/>
</dbReference>
<sequence>MLEGIIVHCHNQLYDC</sequence>
<reference evidence="1" key="2">
    <citation type="journal article" date="2015" name="Data Brief">
        <title>Shoot transcriptome of the giant reed, Arundo donax.</title>
        <authorList>
            <person name="Barrero R.A."/>
            <person name="Guerrero F.D."/>
            <person name="Moolhuijzen P."/>
            <person name="Goolsby J.A."/>
            <person name="Tidwell J."/>
            <person name="Bellgard S.E."/>
            <person name="Bellgard M.I."/>
        </authorList>
    </citation>
    <scope>NUCLEOTIDE SEQUENCE</scope>
    <source>
        <tissue evidence="1">Shoot tissue taken approximately 20 cm above the soil surface</tissue>
    </source>
</reference>
<reference evidence="1" key="1">
    <citation type="submission" date="2014-09" db="EMBL/GenBank/DDBJ databases">
        <authorList>
            <person name="Magalhaes I.L.F."/>
            <person name="Oliveira U."/>
            <person name="Santos F.R."/>
            <person name="Vidigal T.H.D.A."/>
            <person name="Brescovit A.D."/>
            <person name="Santos A.J."/>
        </authorList>
    </citation>
    <scope>NUCLEOTIDE SEQUENCE</scope>
    <source>
        <tissue evidence="1">Shoot tissue taken approximately 20 cm above the soil surface</tissue>
    </source>
</reference>
<name>A0A0A9GNZ2_ARUDO</name>
<dbReference type="AlphaFoldDB" id="A0A0A9GNZ2"/>
<accession>A0A0A9GNZ2</accession>
<evidence type="ECO:0000313" key="1">
    <source>
        <dbReference type="EMBL" id="JAE26870.1"/>
    </source>
</evidence>